<sequence>MSTTDSVPASPQMYDFEKEDLIDIFFDKPKGGHGHGGRKEDGTFYEHVVEKSASAFSYVPVEAANALRRLYPKHSLVMTQQFGVLGFPGLTVEPLERTPLITNLYFIPLSKRLVGVPGLLLDQVEFGAFKVRWNSYDFIVYTITFPAGFGTAHQHFILHGGPEEPSRLLLLSVGTYLTETHDEIWVFNQGFWDKDANLYREVQKANWDDVILKEEFKGALQKDVYGFFSSEKVYKDLGIAWKRGLIMYGPPGNGKTISIKAIMKSCGDMGFQPLYVKSFQSWMGEEASMASVFNKARQLAPCIVVLEDLDSLINDENRSFFLNQVDGIEGNDGLLLIGTTNHFDRLDPGLSTRPSRFDRKYKFDDPDYDERVLYVQYWQTKLEGNETVEFPESLVKEVAELTDQFSFAYLKEAFVSTLVTLATWEGDKPSFGSLIKAEIKTLRKQLDKSVGYDYIQREDTNPKSTSKPVRPPRPNPSKERDIRSILDALSESSPPADPSQRRFFSDTYRDRNPWTRRPTPEEARKNRDIRALLDALADHFDASDISSFRHYESPSPREYQQRDDFGESRREGDDYRGLFDRMSERDRDMRLFDLQQHTRRMPPRHSAPFFGSTEEPDWSTFQSSESTSTSTFNPLPQLPRPDLA</sequence>
<dbReference type="PANTHER" id="PTHR23077">
    <property type="entry name" value="AAA-FAMILY ATPASE"/>
    <property type="match status" value="1"/>
</dbReference>
<protein>
    <submittedName>
        <fullName evidence="3">ATP-dependent Zn protease</fullName>
    </submittedName>
</protein>
<evidence type="ECO:0000259" key="2">
    <source>
        <dbReference type="SMART" id="SM00382"/>
    </source>
</evidence>
<feature type="region of interest" description="Disordered" evidence="1">
    <location>
        <begin position="453"/>
        <end position="527"/>
    </location>
</feature>
<dbReference type="SMART" id="SM00382">
    <property type="entry name" value="AAA"/>
    <property type="match status" value="1"/>
</dbReference>
<dbReference type="PANTHER" id="PTHR23077:SF132">
    <property type="entry name" value="ATP-DEPENDENT ZN PROTEASE"/>
    <property type="match status" value="1"/>
</dbReference>
<dbReference type="CDD" id="cd19481">
    <property type="entry name" value="RecA-like_protease"/>
    <property type="match status" value="1"/>
</dbReference>
<dbReference type="InterPro" id="IPR027417">
    <property type="entry name" value="P-loop_NTPase"/>
</dbReference>
<dbReference type="AlphaFoldDB" id="A0A4Y7TNM0"/>
<keyword evidence="4" id="KW-1185">Reference proteome</keyword>
<dbReference type="GO" id="GO:1990275">
    <property type="term" value="F:preribosome binding"/>
    <property type="evidence" value="ECO:0007669"/>
    <property type="project" value="TreeGrafter"/>
</dbReference>
<dbReference type="GO" id="GO:0005524">
    <property type="term" value="F:ATP binding"/>
    <property type="evidence" value="ECO:0007669"/>
    <property type="project" value="InterPro"/>
</dbReference>
<feature type="compositionally biased region" description="Basic and acidic residues" evidence="1">
    <location>
        <begin position="499"/>
        <end position="527"/>
    </location>
</feature>
<dbReference type="GO" id="GO:0008233">
    <property type="term" value="F:peptidase activity"/>
    <property type="evidence" value="ECO:0007669"/>
    <property type="project" value="UniProtKB-KW"/>
</dbReference>
<evidence type="ECO:0000313" key="4">
    <source>
        <dbReference type="Proteomes" id="UP000298030"/>
    </source>
</evidence>
<gene>
    <name evidence="3" type="ORF">FA13DRAFT_1624538</name>
</gene>
<proteinExistence type="predicted"/>
<dbReference type="STRING" id="71717.A0A4Y7TNM0"/>
<dbReference type="InterPro" id="IPR003959">
    <property type="entry name" value="ATPase_AAA_core"/>
</dbReference>
<dbReference type="GO" id="GO:0005634">
    <property type="term" value="C:nucleus"/>
    <property type="evidence" value="ECO:0007669"/>
    <property type="project" value="TreeGrafter"/>
</dbReference>
<name>A0A4Y7TNM0_COPMI</name>
<dbReference type="OrthoDB" id="2115716at2759"/>
<dbReference type="Proteomes" id="UP000298030">
    <property type="component" value="Unassembled WGS sequence"/>
</dbReference>
<feature type="domain" description="AAA+ ATPase" evidence="2">
    <location>
        <begin position="241"/>
        <end position="367"/>
    </location>
</feature>
<comment type="caution">
    <text evidence="3">The sequence shown here is derived from an EMBL/GenBank/DDBJ whole genome shotgun (WGS) entry which is preliminary data.</text>
</comment>
<feature type="compositionally biased region" description="Basic and acidic residues" evidence="1">
    <location>
        <begin position="559"/>
        <end position="591"/>
    </location>
</feature>
<dbReference type="GO" id="GO:0042254">
    <property type="term" value="P:ribosome biogenesis"/>
    <property type="evidence" value="ECO:0007669"/>
    <property type="project" value="TreeGrafter"/>
</dbReference>
<evidence type="ECO:0000256" key="1">
    <source>
        <dbReference type="SAM" id="MobiDB-lite"/>
    </source>
</evidence>
<keyword evidence="3" id="KW-0645">Protease</keyword>
<accession>A0A4Y7TNM0</accession>
<dbReference type="SUPFAM" id="SSF52540">
    <property type="entry name" value="P-loop containing nucleoside triphosphate hydrolases"/>
    <property type="match status" value="1"/>
</dbReference>
<keyword evidence="3" id="KW-0378">Hydrolase</keyword>
<dbReference type="GO" id="GO:0016887">
    <property type="term" value="F:ATP hydrolysis activity"/>
    <property type="evidence" value="ECO:0007669"/>
    <property type="project" value="InterPro"/>
</dbReference>
<feature type="compositionally biased region" description="Low complexity" evidence="1">
    <location>
        <begin position="619"/>
        <end position="631"/>
    </location>
</feature>
<dbReference type="InterPro" id="IPR003593">
    <property type="entry name" value="AAA+_ATPase"/>
</dbReference>
<reference evidence="3 4" key="1">
    <citation type="journal article" date="2019" name="Nat. Ecol. Evol.">
        <title>Megaphylogeny resolves global patterns of mushroom evolution.</title>
        <authorList>
            <person name="Varga T."/>
            <person name="Krizsan K."/>
            <person name="Foldi C."/>
            <person name="Dima B."/>
            <person name="Sanchez-Garcia M."/>
            <person name="Sanchez-Ramirez S."/>
            <person name="Szollosi G.J."/>
            <person name="Szarkandi J.G."/>
            <person name="Papp V."/>
            <person name="Albert L."/>
            <person name="Andreopoulos W."/>
            <person name="Angelini C."/>
            <person name="Antonin V."/>
            <person name="Barry K.W."/>
            <person name="Bougher N.L."/>
            <person name="Buchanan P."/>
            <person name="Buyck B."/>
            <person name="Bense V."/>
            <person name="Catcheside P."/>
            <person name="Chovatia M."/>
            <person name="Cooper J."/>
            <person name="Damon W."/>
            <person name="Desjardin D."/>
            <person name="Finy P."/>
            <person name="Geml J."/>
            <person name="Haridas S."/>
            <person name="Hughes K."/>
            <person name="Justo A."/>
            <person name="Karasinski D."/>
            <person name="Kautmanova I."/>
            <person name="Kiss B."/>
            <person name="Kocsube S."/>
            <person name="Kotiranta H."/>
            <person name="LaButti K.M."/>
            <person name="Lechner B.E."/>
            <person name="Liimatainen K."/>
            <person name="Lipzen A."/>
            <person name="Lukacs Z."/>
            <person name="Mihaltcheva S."/>
            <person name="Morgado L.N."/>
            <person name="Niskanen T."/>
            <person name="Noordeloos M.E."/>
            <person name="Ohm R.A."/>
            <person name="Ortiz-Santana B."/>
            <person name="Ovrebo C."/>
            <person name="Racz N."/>
            <person name="Riley R."/>
            <person name="Savchenko A."/>
            <person name="Shiryaev A."/>
            <person name="Soop K."/>
            <person name="Spirin V."/>
            <person name="Szebenyi C."/>
            <person name="Tomsovsky M."/>
            <person name="Tulloss R.E."/>
            <person name="Uehling J."/>
            <person name="Grigoriev I.V."/>
            <person name="Vagvolgyi C."/>
            <person name="Papp T."/>
            <person name="Martin F.M."/>
            <person name="Miettinen O."/>
            <person name="Hibbett D.S."/>
            <person name="Nagy L.G."/>
        </authorList>
    </citation>
    <scope>NUCLEOTIDE SEQUENCE [LARGE SCALE GENOMIC DNA]</scope>
    <source>
        <strain evidence="3 4">FP101781</strain>
    </source>
</reference>
<dbReference type="GO" id="GO:0006508">
    <property type="term" value="P:proteolysis"/>
    <property type="evidence" value="ECO:0007669"/>
    <property type="project" value="UniProtKB-KW"/>
</dbReference>
<dbReference type="EMBL" id="QPFP01000007">
    <property type="protein sequence ID" value="TEB35803.1"/>
    <property type="molecule type" value="Genomic_DNA"/>
</dbReference>
<dbReference type="Pfam" id="PF00004">
    <property type="entry name" value="AAA"/>
    <property type="match status" value="1"/>
</dbReference>
<dbReference type="GO" id="GO:0003723">
    <property type="term" value="F:RNA binding"/>
    <property type="evidence" value="ECO:0007669"/>
    <property type="project" value="TreeGrafter"/>
</dbReference>
<evidence type="ECO:0000313" key="3">
    <source>
        <dbReference type="EMBL" id="TEB35803.1"/>
    </source>
</evidence>
<feature type="region of interest" description="Disordered" evidence="1">
    <location>
        <begin position="547"/>
        <end position="644"/>
    </location>
</feature>
<dbReference type="Gene3D" id="3.40.50.300">
    <property type="entry name" value="P-loop containing nucleotide triphosphate hydrolases"/>
    <property type="match status" value="1"/>
</dbReference>
<organism evidence="3 4">
    <name type="scientific">Coprinellus micaceus</name>
    <name type="common">Glistening ink-cap mushroom</name>
    <name type="synonym">Coprinus micaceus</name>
    <dbReference type="NCBI Taxonomy" id="71717"/>
    <lineage>
        <taxon>Eukaryota</taxon>
        <taxon>Fungi</taxon>
        <taxon>Dikarya</taxon>
        <taxon>Basidiomycota</taxon>
        <taxon>Agaricomycotina</taxon>
        <taxon>Agaricomycetes</taxon>
        <taxon>Agaricomycetidae</taxon>
        <taxon>Agaricales</taxon>
        <taxon>Agaricineae</taxon>
        <taxon>Psathyrellaceae</taxon>
        <taxon>Coprinellus</taxon>
    </lineage>
</organism>
<dbReference type="InterPro" id="IPR050168">
    <property type="entry name" value="AAA_ATPase_domain"/>
</dbReference>